<evidence type="ECO:0000256" key="12">
    <source>
        <dbReference type="ARBA" id="ARBA00023239"/>
    </source>
</evidence>
<dbReference type="AlphaFoldDB" id="F2JNT6"/>
<dbReference type="InterPro" id="IPR019999">
    <property type="entry name" value="Anth_synth_I-like"/>
</dbReference>
<dbReference type="InterPro" id="IPR005801">
    <property type="entry name" value="ADC_synthase"/>
</dbReference>
<feature type="domain" description="Anthranilate synthase component I N-terminal" evidence="17">
    <location>
        <begin position="40"/>
        <end position="178"/>
    </location>
</feature>
<evidence type="ECO:0000256" key="7">
    <source>
        <dbReference type="ARBA" id="ARBA00022605"/>
    </source>
</evidence>
<dbReference type="PANTHER" id="PTHR11236">
    <property type="entry name" value="AMINOBENZOATE/ANTHRANILATE SYNTHASE"/>
    <property type="match status" value="1"/>
</dbReference>
<gene>
    <name evidence="15" type="primary">trpE</name>
    <name evidence="18" type="ordered locus">Clole_0701</name>
</gene>
<evidence type="ECO:0000256" key="13">
    <source>
        <dbReference type="ARBA" id="ARBA00025634"/>
    </source>
</evidence>
<evidence type="ECO:0000256" key="6">
    <source>
        <dbReference type="ARBA" id="ARBA00020653"/>
    </source>
</evidence>
<evidence type="ECO:0000259" key="16">
    <source>
        <dbReference type="Pfam" id="PF00425"/>
    </source>
</evidence>
<evidence type="ECO:0000256" key="9">
    <source>
        <dbReference type="ARBA" id="ARBA00022822"/>
    </source>
</evidence>
<keyword evidence="8 15" id="KW-0479">Metal-binding</keyword>
<dbReference type="Proteomes" id="UP000008467">
    <property type="component" value="Chromosome"/>
</dbReference>
<dbReference type="EC" id="4.1.3.27" evidence="5 15"/>
<comment type="subunit">
    <text evidence="4 15">Heterotetramer consisting of two non-identical subunits: a beta subunit (TrpG) and a large alpha subunit (TrpE).</text>
</comment>
<keyword evidence="9 15" id="KW-0822">Tryptophan biosynthesis</keyword>
<keyword evidence="12 15" id="KW-0456">Lyase</keyword>
<name>F2JNT6_CELLD</name>
<dbReference type="GO" id="GO:0004049">
    <property type="term" value="F:anthranilate synthase activity"/>
    <property type="evidence" value="ECO:0007669"/>
    <property type="project" value="UniProtKB-EC"/>
</dbReference>
<dbReference type="Pfam" id="PF04715">
    <property type="entry name" value="Anth_synt_I_N"/>
    <property type="match status" value="1"/>
</dbReference>
<dbReference type="HOGENOM" id="CLU_006493_9_3_9"/>
<dbReference type="InterPro" id="IPR015890">
    <property type="entry name" value="Chorismate_C"/>
</dbReference>
<dbReference type="UniPathway" id="UPA00035">
    <property type="reaction ID" value="UER00040"/>
</dbReference>
<dbReference type="PANTHER" id="PTHR11236:SF48">
    <property type="entry name" value="ISOCHORISMATE SYNTHASE MENF"/>
    <property type="match status" value="1"/>
</dbReference>
<evidence type="ECO:0000256" key="5">
    <source>
        <dbReference type="ARBA" id="ARBA00012266"/>
    </source>
</evidence>
<keyword evidence="10 15" id="KW-0460">Magnesium</keyword>
<dbReference type="SUPFAM" id="SSF56322">
    <property type="entry name" value="ADC synthase"/>
    <property type="match status" value="1"/>
</dbReference>
<evidence type="ECO:0000256" key="8">
    <source>
        <dbReference type="ARBA" id="ARBA00022723"/>
    </source>
</evidence>
<evidence type="ECO:0000313" key="18">
    <source>
        <dbReference type="EMBL" id="ADZ82434.1"/>
    </source>
</evidence>
<dbReference type="GO" id="GO:0046872">
    <property type="term" value="F:metal ion binding"/>
    <property type="evidence" value="ECO:0007669"/>
    <property type="project" value="UniProtKB-KW"/>
</dbReference>
<dbReference type="Pfam" id="PF00425">
    <property type="entry name" value="Chorismate_bind"/>
    <property type="match status" value="1"/>
</dbReference>
<keyword evidence="11 15" id="KW-0057">Aromatic amino acid biosynthesis</keyword>
<evidence type="ECO:0000256" key="1">
    <source>
        <dbReference type="ARBA" id="ARBA00001946"/>
    </source>
</evidence>
<proteinExistence type="inferred from homology"/>
<comment type="catalytic activity">
    <reaction evidence="14 15">
        <text>chorismate + L-glutamine = anthranilate + pyruvate + L-glutamate + H(+)</text>
        <dbReference type="Rhea" id="RHEA:21732"/>
        <dbReference type="ChEBI" id="CHEBI:15361"/>
        <dbReference type="ChEBI" id="CHEBI:15378"/>
        <dbReference type="ChEBI" id="CHEBI:16567"/>
        <dbReference type="ChEBI" id="CHEBI:29748"/>
        <dbReference type="ChEBI" id="CHEBI:29985"/>
        <dbReference type="ChEBI" id="CHEBI:58359"/>
        <dbReference type="EC" id="4.1.3.27"/>
    </reaction>
</comment>
<sequence length="498" mass="56320">MSETQLKRPDIFKPSLEEVKALAKKYNKIPIRLEMYMDFQTPIAVLSRIKEEYDRYFMLESIEGGEKIARYTFIGCNPKANFFVKDGKSFYVTREKVSCSEENPLKGLKGILEGYKAPKLEGLPPFTGGAVGYFGYETVKYVEKLKLSNKDELQAADMKLMFFDEVIAFDHFKQKLILIFNVDTKSGAIEEAYSEGKRRLEELAEFISRPTKRRKVQFEEELSFESNTSKEAFMKRVEKAKEYIRNGDIFQVVLSQVFKAKLESNLFDVYRVLRTINPSPYMYLMQFDDLQLAGASPETLVKVQGSVVTTMPIAGTRPRGKTPEEDALLDEELLKDTKELAEHNMLVDLARNDLGRISEFNTVEVIDYMVLKKFSHVTHITSTVQGKLKKGLTSIDAIRSILPAGTLSGAPKVRAMEIIEELEESRRGVYGGAIGYIGYDGNLDTCIAIRTVVKKDGYAYIQAGGGIVLDSIPEKEYEESVNKGAAVLEAMKKVREIL</sequence>
<reference evidence="18 19" key="1">
    <citation type="journal article" date="2011" name="J. Bacteriol.">
        <title>Complete genome sequence of the cellulose-degrading bacterium Cellulosilyticum lentocellum.</title>
        <authorList>
            <consortium name="US DOE Joint Genome Institute"/>
            <person name="Miller D.A."/>
            <person name="Suen G."/>
            <person name="Bruce D."/>
            <person name="Copeland A."/>
            <person name="Cheng J.F."/>
            <person name="Detter C."/>
            <person name="Goodwin L.A."/>
            <person name="Han C.S."/>
            <person name="Hauser L.J."/>
            <person name="Land M.L."/>
            <person name="Lapidus A."/>
            <person name="Lucas S."/>
            <person name="Meincke L."/>
            <person name="Pitluck S."/>
            <person name="Tapia R."/>
            <person name="Teshima H."/>
            <person name="Woyke T."/>
            <person name="Fox B.G."/>
            <person name="Angert E.R."/>
            <person name="Currie C.R."/>
        </authorList>
    </citation>
    <scope>NUCLEOTIDE SEQUENCE [LARGE SCALE GENOMIC DNA]</scope>
    <source>
        <strain evidence="19">ATCC 49066 / DSM 5427 / NCIMB 11756 / RHM5</strain>
    </source>
</reference>
<evidence type="ECO:0000256" key="10">
    <source>
        <dbReference type="ARBA" id="ARBA00022842"/>
    </source>
</evidence>
<comment type="similarity">
    <text evidence="3 15">Belongs to the anthranilate synthase component I family.</text>
</comment>
<dbReference type="EMBL" id="CP002582">
    <property type="protein sequence ID" value="ADZ82434.1"/>
    <property type="molecule type" value="Genomic_DNA"/>
</dbReference>
<dbReference type="PRINTS" id="PR00095">
    <property type="entry name" value="ANTSNTHASEI"/>
</dbReference>
<evidence type="ECO:0000259" key="17">
    <source>
        <dbReference type="Pfam" id="PF04715"/>
    </source>
</evidence>
<accession>F2JNT6</accession>
<dbReference type="RefSeq" id="WP_013655735.1">
    <property type="nucleotide sequence ID" value="NC_015275.1"/>
</dbReference>
<dbReference type="InterPro" id="IPR005256">
    <property type="entry name" value="Anth_synth_I_PabB"/>
</dbReference>
<protein>
    <recommendedName>
        <fullName evidence="6 15">Anthranilate synthase component 1</fullName>
        <ecNumber evidence="5 15">4.1.3.27</ecNumber>
    </recommendedName>
</protein>
<evidence type="ECO:0000256" key="11">
    <source>
        <dbReference type="ARBA" id="ARBA00023141"/>
    </source>
</evidence>
<dbReference type="STRING" id="642492.Clole_0701"/>
<dbReference type="Gene3D" id="3.60.120.10">
    <property type="entry name" value="Anthranilate synthase"/>
    <property type="match status" value="1"/>
</dbReference>
<evidence type="ECO:0000313" key="19">
    <source>
        <dbReference type="Proteomes" id="UP000008467"/>
    </source>
</evidence>
<organism evidence="18 19">
    <name type="scientific">Cellulosilyticum lentocellum (strain ATCC 49066 / DSM 5427 / NCIMB 11756 / RHM5)</name>
    <name type="common">Clostridium lentocellum</name>
    <dbReference type="NCBI Taxonomy" id="642492"/>
    <lineage>
        <taxon>Bacteria</taxon>
        <taxon>Bacillati</taxon>
        <taxon>Bacillota</taxon>
        <taxon>Clostridia</taxon>
        <taxon>Lachnospirales</taxon>
        <taxon>Cellulosilyticaceae</taxon>
        <taxon>Cellulosilyticum</taxon>
    </lineage>
</organism>
<feature type="domain" description="Chorismate-utilising enzyme C-terminal" evidence="16">
    <location>
        <begin position="230"/>
        <end position="483"/>
    </location>
</feature>
<comment type="function">
    <text evidence="13 15">Part of a heterotetrameric complex that catalyzes the two-step biosynthesis of anthranilate, an intermediate in the biosynthesis of L-tryptophan. In the first step, the glutamine-binding beta subunit (TrpG) of anthranilate synthase (AS) provides the glutamine amidotransferase activity which generates ammonia as a substrate that, along with chorismate, is used in the second step, catalyzed by the large alpha subunit of AS (TrpE) to produce anthranilate. In the absence of TrpG, TrpE can synthesize anthranilate directly from chorismate and high concentrations of ammonia.</text>
</comment>
<evidence type="ECO:0000256" key="3">
    <source>
        <dbReference type="ARBA" id="ARBA00009562"/>
    </source>
</evidence>
<evidence type="ECO:0000256" key="15">
    <source>
        <dbReference type="RuleBase" id="RU364045"/>
    </source>
</evidence>
<dbReference type="NCBIfam" id="TIGR00564">
    <property type="entry name" value="trpE_most"/>
    <property type="match status" value="1"/>
</dbReference>
<dbReference type="KEGG" id="cle:Clole_0701"/>
<evidence type="ECO:0000256" key="2">
    <source>
        <dbReference type="ARBA" id="ARBA00004873"/>
    </source>
</evidence>
<comment type="pathway">
    <text evidence="2 15">Amino-acid biosynthesis; L-tryptophan biosynthesis; L-tryptophan from chorismate: step 1/5.</text>
</comment>
<dbReference type="InterPro" id="IPR006805">
    <property type="entry name" value="Anth_synth_I_N"/>
</dbReference>
<dbReference type="GO" id="GO:0000162">
    <property type="term" value="P:L-tryptophan biosynthetic process"/>
    <property type="evidence" value="ECO:0007669"/>
    <property type="project" value="UniProtKB-UniPathway"/>
</dbReference>
<comment type="cofactor">
    <cofactor evidence="1 15">
        <name>Mg(2+)</name>
        <dbReference type="ChEBI" id="CHEBI:18420"/>
    </cofactor>
</comment>
<evidence type="ECO:0000256" key="4">
    <source>
        <dbReference type="ARBA" id="ARBA00011575"/>
    </source>
</evidence>
<keyword evidence="19" id="KW-1185">Reference proteome</keyword>
<evidence type="ECO:0000256" key="14">
    <source>
        <dbReference type="ARBA" id="ARBA00047683"/>
    </source>
</evidence>
<dbReference type="eggNOG" id="COG0147">
    <property type="taxonomic scope" value="Bacteria"/>
</dbReference>
<keyword evidence="7 15" id="KW-0028">Amino-acid biosynthesis</keyword>